<dbReference type="Proteomes" id="UP000612746">
    <property type="component" value="Unassembled WGS sequence"/>
</dbReference>
<evidence type="ECO:0000313" key="1">
    <source>
        <dbReference type="EMBL" id="KAG2188475.1"/>
    </source>
</evidence>
<reference evidence="1" key="1">
    <citation type="submission" date="2020-12" db="EMBL/GenBank/DDBJ databases">
        <title>Metabolic potential, ecology and presence of endohyphal bacteria is reflected in genomic diversity of Mucoromycotina.</title>
        <authorList>
            <person name="Muszewska A."/>
            <person name="Okrasinska A."/>
            <person name="Steczkiewicz K."/>
            <person name="Drgas O."/>
            <person name="Orlowska M."/>
            <person name="Perlinska-Lenart U."/>
            <person name="Aleksandrzak-Piekarczyk T."/>
            <person name="Szatraj K."/>
            <person name="Zielenkiewicz U."/>
            <person name="Pilsyk S."/>
            <person name="Malc E."/>
            <person name="Mieczkowski P."/>
            <person name="Kruszewska J.S."/>
            <person name="Biernat P."/>
            <person name="Pawlowska J."/>
        </authorList>
    </citation>
    <scope>NUCLEOTIDE SEQUENCE</scope>
    <source>
        <strain evidence="1">WA0000051536</strain>
    </source>
</reference>
<gene>
    <name evidence="1" type="ORF">INT44_001228</name>
</gene>
<dbReference type="EMBL" id="JAEPRA010000002">
    <property type="protein sequence ID" value="KAG2188475.1"/>
    <property type="molecule type" value="Genomic_DNA"/>
</dbReference>
<dbReference type="AlphaFoldDB" id="A0A8H7QAW7"/>
<proteinExistence type="predicted"/>
<keyword evidence="2" id="KW-1185">Reference proteome</keyword>
<evidence type="ECO:0000313" key="2">
    <source>
        <dbReference type="Proteomes" id="UP000612746"/>
    </source>
</evidence>
<protein>
    <submittedName>
        <fullName evidence="1">Uncharacterized protein</fullName>
    </submittedName>
</protein>
<organism evidence="1 2">
    <name type="scientific">Umbelopsis vinacea</name>
    <dbReference type="NCBI Taxonomy" id="44442"/>
    <lineage>
        <taxon>Eukaryota</taxon>
        <taxon>Fungi</taxon>
        <taxon>Fungi incertae sedis</taxon>
        <taxon>Mucoromycota</taxon>
        <taxon>Mucoromycotina</taxon>
        <taxon>Umbelopsidomycetes</taxon>
        <taxon>Umbelopsidales</taxon>
        <taxon>Umbelopsidaceae</taxon>
        <taxon>Umbelopsis</taxon>
    </lineage>
</organism>
<dbReference type="OrthoDB" id="2385312at2759"/>
<comment type="caution">
    <text evidence="1">The sequence shown here is derived from an EMBL/GenBank/DDBJ whole genome shotgun (WGS) entry which is preliminary data.</text>
</comment>
<sequence>MSSVSKYSLSPSNTDLVNCETVPDVTNLCFTITTSLDSDYSSQRSNLRNVVDIKPSGMTHSLYTLQLQIPSAHHTNYFLKDTLTNAVVVDGVKALMNTDMDLNVQSSKNPVTLLFKQASIFRRQYKYTWEGRAYRWELHLNNRITLSRQLAGNHTKKYELIGSAKLYNVKPERVQQTYTRFEIDARVYQDVHDKIAFEHVTIMTLCLFIDTVGPGLILFPQDRVMS</sequence>
<name>A0A8H7QAW7_9FUNG</name>
<accession>A0A8H7QAW7</accession>